<evidence type="ECO:0000259" key="2">
    <source>
        <dbReference type="Pfam" id="PF25603"/>
    </source>
</evidence>
<gene>
    <name evidence="3" type="ORF">PMIN01_09709</name>
</gene>
<dbReference type="Pfam" id="PF00805">
    <property type="entry name" value="Pentapeptide"/>
    <property type="match status" value="1"/>
</dbReference>
<dbReference type="EMBL" id="WJXW01000011">
    <property type="protein sequence ID" value="KAF9731780.1"/>
    <property type="molecule type" value="Genomic_DNA"/>
</dbReference>
<feature type="region of interest" description="Disordered" evidence="1">
    <location>
        <begin position="236"/>
        <end position="276"/>
    </location>
</feature>
<feature type="region of interest" description="Disordered" evidence="1">
    <location>
        <begin position="530"/>
        <end position="562"/>
    </location>
</feature>
<keyword evidence="4" id="KW-1185">Reference proteome</keyword>
<proteinExistence type="predicted"/>
<dbReference type="Proteomes" id="UP000756921">
    <property type="component" value="Unassembled WGS sequence"/>
</dbReference>
<dbReference type="AlphaFoldDB" id="A0A9P6GCD7"/>
<protein>
    <submittedName>
        <fullName evidence="3">Ankyrin repeat protein</fullName>
    </submittedName>
</protein>
<dbReference type="Pfam" id="PF25603">
    <property type="entry name" value="SPT23_MGA2_DBD"/>
    <property type="match status" value="1"/>
</dbReference>
<dbReference type="Gene3D" id="2.160.20.80">
    <property type="entry name" value="E3 ubiquitin-protein ligase SopA"/>
    <property type="match status" value="1"/>
</dbReference>
<evidence type="ECO:0000313" key="3">
    <source>
        <dbReference type="EMBL" id="KAF9731780.1"/>
    </source>
</evidence>
<organism evidence="3 4">
    <name type="scientific">Paraphaeosphaeria minitans</name>
    <dbReference type="NCBI Taxonomy" id="565426"/>
    <lineage>
        <taxon>Eukaryota</taxon>
        <taxon>Fungi</taxon>
        <taxon>Dikarya</taxon>
        <taxon>Ascomycota</taxon>
        <taxon>Pezizomycotina</taxon>
        <taxon>Dothideomycetes</taxon>
        <taxon>Pleosporomycetidae</taxon>
        <taxon>Pleosporales</taxon>
        <taxon>Massarineae</taxon>
        <taxon>Didymosphaeriaceae</taxon>
        <taxon>Paraphaeosphaeria</taxon>
    </lineage>
</organism>
<evidence type="ECO:0000256" key="1">
    <source>
        <dbReference type="SAM" id="MobiDB-lite"/>
    </source>
</evidence>
<dbReference type="InterPro" id="IPR057962">
    <property type="entry name" value="SPT23_MGA2_DBD"/>
</dbReference>
<dbReference type="InterPro" id="IPR001646">
    <property type="entry name" value="5peptide_repeat"/>
</dbReference>
<evidence type="ECO:0000313" key="4">
    <source>
        <dbReference type="Proteomes" id="UP000756921"/>
    </source>
</evidence>
<comment type="caution">
    <text evidence="3">The sequence shown here is derived from an EMBL/GenBank/DDBJ whole genome shotgun (WGS) entry which is preliminary data.</text>
</comment>
<feature type="domain" description="SPT23/MGA2-like DNA-binding" evidence="2">
    <location>
        <begin position="164"/>
        <end position="386"/>
    </location>
</feature>
<feature type="region of interest" description="Disordered" evidence="1">
    <location>
        <begin position="469"/>
        <end position="493"/>
    </location>
</feature>
<dbReference type="OrthoDB" id="71307at2759"/>
<name>A0A9P6GCD7_9PLEO</name>
<sequence>MDAMDASQLFPPAQDDLAAFFDHVPISFPTTVTPEELHSTTSILLEDLATSSSSSHSHFYNDLDAHDSAVDLRGQWAPPIKQDSDMDSSDPYDQFLTMGDSPMATNNPSPATDTIFSQSNSPHAFLGDRSSVSSPGGAAPGFTDAILIPQSRDAPHVSLAPDKTKTRAETQIKMTLTLDPLDNVEYIRFPRKTLAKPKHFASDEEKQEIESKGAVLQMNVHLVCATAIEAPRDRQRALRRAAGTEPTPRRPEAFTSVTELDKEDPSHPQNGGEVLICQGCKERERKRYDRKKKRGEDEDEFTQYENDRVIMINEKEHKKLREVEDAEMQFTPRARQVDFAMRIACYCRHQEEKTPKGYCVIFTFTLDNALLVQHVSDVFHITDDHKNKELSVDARPQPLAIPQYGMHSYYQQQPNVVPMYQFTENYGLGAFSQPTTPTYSQTTTPMYSQPTTPMFSQPTTPMYSQPTTPMYSQPTTPMHSQPTTPMYSQPTTPMNRRPDTGHGLGWNGNMMGWDVSGRYDQVHGAQLNGAHSNGAQLNGAQLNGAHSNGAHSNGAHSNGAQLNGAQLNGAQMNGAQLNGAHMMFSNGNVFSTTGI</sequence>
<accession>A0A9P6GCD7</accession>
<reference evidence="3" key="1">
    <citation type="journal article" date="2020" name="Mol. Plant Microbe Interact.">
        <title>Genome Sequence of the Biocontrol Agent Coniothyrium minitans strain Conio (IMI 134523).</title>
        <authorList>
            <person name="Patel D."/>
            <person name="Shittu T.A."/>
            <person name="Baroncelli R."/>
            <person name="Muthumeenakshi S."/>
            <person name="Osborne T.H."/>
            <person name="Janganan T.K."/>
            <person name="Sreenivasaprasad S."/>
        </authorList>
    </citation>
    <scope>NUCLEOTIDE SEQUENCE</scope>
    <source>
        <strain evidence="3">Conio</strain>
    </source>
</reference>
<dbReference type="SUPFAM" id="SSF141571">
    <property type="entry name" value="Pentapeptide repeat-like"/>
    <property type="match status" value="1"/>
</dbReference>